<proteinExistence type="inferred from homology"/>
<dbReference type="Gene3D" id="3.30.230.70">
    <property type="entry name" value="GHMP Kinase, N-terminal domain"/>
    <property type="match status" value="1"/>
</dbReference>
<dbReference type="PANTHER" id="PTHR11953">
    <property type="entry name" value="EXOSOME COMPLEX COMPONENT"/>
    <property type="match status" value="1"/>
</dbReference>
<feature type="domain" description="Exoribonuclease phosphorolytic" evidence="2">
    <location>
        <begin position="61"/>
        <end position="125"/>
    </location>
</feature>
<dbReference type="InterPro" id="IPR027408">
    <property type="entry name" value="PNPase/RNase_PH_dom_sf"/>
</dbReference>
<dbReference type="GO" id="GO:0000176">
    <property type="term" value="C:nuclear exosome (RNase complex)"/>
    <property type="evidence" value="ECO:0007669"/>
    <property type="project" value="TreeGrafter"/>
</dbReference>
<dbReference type="Proteomes" id="UP000562929">
    <property type="component" value="Unassembled WGS sequence"/>
</dbReference>
<dbReference type="AlphaFoldDB" id="A0A8H4VBI6"/>
<dbReference type="EMBL" id="JAACLJ010000007">
    <property type="protein sequence ID" value="KAF4582762.1"/>
    <property type="molecule type" value="Genomic_DNA"/>
</dbReference>
<dbReference type="GO" id="GO:0071051">
    <property type="term" value="P:poly(A)-dependent snoRNA 3'-end processing"/>
    <property type="evidence" value="ECO:0007669"/>
    <property type="project" value="TreeGrafter"/>
</dbReference>
<reference evidence="3 4" key="1">
    <citation type="journal article" date="2020" name="G3 (Bethesda)">
        <title>Genetic Underpinnings of Host Manipulation by Ophiocordyceps as Revealed by Comparative Transcriptomics.</title>
        <authorList>
            <person name="Will I."/>
            <person name="Das B."/>
            <person name="Trinh T."/>
            <person name="Brachmann A."/>
            <person name="Ohm R.A."/>
            <person name="de Bekker C."/>
        </authorList>
    </citation>
    <scope>NUCLEOTIDE SEQUENCE [LARGE SCALE GENOMIC DNA]</scope>
    <source>
        <strain evidence="3 4">EC05</strain>
    </source>
</reference>
<dbReference type="InterPro" id="IPR036345">
    <property type="entry name" value="ExoRNase_PH_dom2_sf"/>
</dbReference>
<evidence type="ECO:0000259" key="2">
    <source>
        <dbReference type="Pfam" id="PF01138"/>
    </source>
</evidence>
<dbReference type="GO" id="GO:0003723">
    <property type="term" value="F:RNA binding"/>
    <property type="evidence" value="ECO:0007669"/>
    <property type="project" value="TreeGrafter"/>
</dbReference>
<dbReference type="GO" id="GO:0000177">
    <property type="term" value="C:cytoplasmic exosome (RNase complex)"/>
    <property type="evidence" value="ECO:0007669"/>
    <property type="project" value="TreeGrafter"/>
</dbReference>
<evidence type="ECO:0000256" key="1">
    <source>
        <dbReference type="ARBA" id="ARBA00006678"/>
    </source>
</evidence>
<dbReference type="GO" id="GO:0071028">
    <property type="term" value="P:nuclear mRNA surveillance"/>
    <property type="evidence" value="ECO:0007669"/>
    <property type="project" value="TreeGrafter"/>
</dbReference>
<comment type="caution">
    <text evidence="3">The sequence shown here is derived from an EMBL/GenBank/DDBJ whole genome shotgun (WGS) entry which is preliminary data.</text>
</comment>
<dbReference type="GO" id="GO:0016075">
    <property type="term" value="P:rRNA catabolic process"/>
    <property type="evidence" value="ECO:0007669"/>
    <property type="project" value="TreeGrafter"/>
</dbReference>
<dbReference type="SUPFAM" id="SSF54211">
    <property type="entry name" value="Ribosomal protein S5 domain 2-like"/>
    <property type="match status" value="1"/>
</dbReference>
<gene>
    <name evidence="3" type="ORF">GQ602_005906</name>
</gene>
<protein>
    <recommendedName>
        <fullName evidence="2">Exoribonuclease phosphorolytic domain-containing protein</fullName>
    </recommendedName>
</protein>
<evidence type="ECO:0000313" key="4">
    <source>
        <dbReference type="Proteomes" id="UP000562929"/>
    </source>
</evidence>
<dbReference type="OrthoDB" id="437922at2759"/>
<dbReference type="SUPFAM" id="SSF55666">
    <property type="entry name" value="Ribonuclease PH domain 2-like"/>
    <property type="match status" value="1"/>
</dbReference>
<dbReference type="InterPro" id="IPR001247">
    <property type="entry name" value="ExoRNase_PH_dom1"/>
</dbReference>
<comment type="similarity">
    <text evidence="1">Belongs to the RNase PH family.</text>
</comment>
<accession>A0A8H4VBI6</accession>
<dbReference type="PANTHER" id="PTHR11953:SF0">
    <property type="entry name" value="EXOSOME COMPLEX COMPONENT RRP41"/>
    <property type="match status" value="1"/>
</dbReference>
<dbReference type="GO" id="GO:0034475">
    <property type="term" value="P:U4 snRNA 3'-end processing"/>
    <property type="evidence" value="ECO:0007669"/>
    <property type="project" value="TreeGrafter"/>
</dbReference>
<keyword evidence="4" id="KW-1185">Reference proteome</keyword>
<evidence type="ECO:0000313" key="3">
    <source>
        <dbReference type="EMBL" id="KAF4582762.1"/>
    </source>
</evidence>
<dbReference type="GO" id="GO:0005730">
    <property type="term" value="C:nucleolus"/>
    <property type="evidence" value="ECO:0007669"/>
    <property type="project" value="TreeGrafter"/>
</dbReference>
<dbReference type="Pfam" id="PF01138">
    <property type="entry name" value="RNase_PH"/>
    <property type="match status" value="2"/>
</dbReference>
<organism evidence="3 4">
    <name type="scientific">Ophiocordyceps camponoti-floridani</name>
    <dbReference type="NCBI Taxonomy" id="2030778"/>
    <lineage>
        <taxon>Eukaryota</taxon>
        <taxon>Fungi</taxon>
        <taxon>Dikarya</taxon>
        <taxon>Ascomycota</taxon>
        <taxon>Pezizomycotina</taxon>
        <taxon>Sordariomycetes</taxon>
        <taxon>Hypocreomycetidae</taxon>
        <taxon>Hypocreales</taxon>
        <taxon>Ophiocordycipitaceae</taxon>
        <taxon>Ophiocordyceps</taxon>
    </lineage>
</organism>
<dbReference type="InterPro" id="IPR050080">
    <property type="entry name" value="RNase_PH"/>
</dbReference>
<name>A0A8H4VBI6_9HYPO</name>
<dbReference type="InterPro" id="IPR020568">
    <property type="entry name" value="Ribosomal_Su5_D2-typ_SF"/>
</dbReference>
<feature type="domain" description="Exoribonuclease phosphorolytic" evidence="2">
    <location>
        <begin position="23"/>
        <end position="59"/>
    </location>
</feature>
<sequence length="187" mass="20023">MPLDTSAYTLALLRVDGRRWNDLRRLHARLRTQDAADGSAYLEMGHTKVMCAVSGPAEQVRRGRNDRRIQEMEITVARTLSAAIHTHLFPHSTISLSLHVLSTDGSLLAALINASTLALIDAGVPMTDYVVACTSGTTSSSSFTTDTDPLLDLNAQEEMELPFVTVASVGEGDGVAALVSESRLQAG</sequence>